<comment type="caution">
    <text evidence="3">The sequence shown here is derived from an EMBL/GenBank/DDBJ whole genome shotgun (WGS) entry which is preliminary data.</text>
</comment>
<protein>
    <recommendedName>
        <fullName evidence="2">TLDc domain-containing protein</fullName>
    </recommendedName>
</protein>
<dbReference type="PANTHER" id="PTHR23354:SF108">
    <property type="entry name" value="RE10231P"/>
    <property type="match status" value="1"/>
</dbReference>
<evidence type="ECO:0000256" key="1">
    <source>
        <dbReference type="SAM" id="MobiDB-lite"/>
    </source>
</evidence>
<feature type="compositionally biased region" description="Polar residues" evidence="1">
    <location>
        <begin position="31"/>
        <end position="47"/>
    </location>
</feature>
<dbReference type="SMART" id="SM00584">
    <property type="entry name" value="TLDc"/>
    <property type="match status" value="1"/>
</dbReference>
<evidence type="ECO:0000313" key="3">
    <source>
        <dbReference type="EMBL" id="KAJ8933763.1"/>
    </source>
</evidence>
<evidence type="ECO:0000259" key="2">
    <source>
        <dbReference type="PROSITE" id="PS51886"/>
    </source>
</evidence>
<name>A0AAV8X5S2_9CUCU</name>
<accession>A0AAV8X5S2</accession>
<gene>
    <name evidence="3" type="ORF">NQ314_013796</name>
</gene>
<dbReference type="AlphaFoldDB" id="A0AAV8X5S2"/>
<dbReference type="PROSITE" id="PS51886">
    <property type="entry name" value="TLDC"/>
    <property type="match status" value="1"/>
</dbReference>
<feature type="domain" description="TLDc" evidence="2">
    <location>
        <begin position="296"/>
        <end position="434"/>
    </location>
</feature>
<organism evidence="3 4">
    <name type="scientific">Rhamnusium bicolor</name>
    <dbReference type="NCBI Taxonomy" id="1586634"/>
    <lineage>
        <taxon>Eukaryota</taxon>
        <taxon>Metazoa</taxon>
        <taxon>Ecdysozoa</taxon>
        <taxon>Arthropoda</taxon>
        <taxon>Hexapoda</taxon>
        <taxon>Insecta</taxon>
        <taxon>Pterygota</taxon>
        <taxon>Neoptera</taxon>
        <taxon>Endopterygota</taxon>
        <taxon>Coleoptera</taxon>
        <taxon>Polyphaga</taxon>
        <taxon>Cucujiformia</taxon>
        <taxon>Chrysomeloidea</taxon>
        <taxon>Cerambycidae</taxon>
        <taxon>Lepturinae</taxon>
        <taxon>Rhagiini</taxon>
        <taxon>Rhamnusium</taxon>
    </lineage>
</organism>
<feature type="region of interest" description="Disordered" evidence="1">
    <location>
        <begin position="1"/>
        <end position="48"/>
    </location>
</feature>
<dbReference type="Pfam" id="PF07534">
    <property type="entry name" value="TLD"/>
    <property type="match status" value="1"/>
</dbReference>
<dbReference type="InterPro" id="IPR006571">
    <property type="entry name" value="TLDc_dom"/>
</dbReference>
<dbReference type="Proteomes" id="UP001162156">
    <property type="component" value="Unassembled WGS sequence"/>
</dbReference>
<keyword evidence="4" id="KW-1185">Reference proteome</keyword>
<proteinExistence type="predicted"/>
<dbReference type="EMBL" id="JANEYF010003814">
    <property type="protein sequence ID" value="KAJ8933763.1"/>
    <property type="molecule type" value="Genomic_DNA"/>
</dbReference>
<reference evidence="3" key="1">
    <citation type="journal article" date="2023" name="Insect Mol. Biol.">
        <title>Genome sequencing provides insights into the evolution of gene families encoding plant cell wall-degrading enzymes in longhorned beetles.</title>
        <authorList>
            <person name="Shin N.R."/>
            <person name="Okamura Y."/>
            <person name="Kirsch R."/>
            <person name="Pauchet Y."/>
        </authorList>
    </citation>
    <scope>NUCLEOTIDE SEQUENCE</scope>
    <source>
        <strain evidence="3">RBIC_L_NR</strain>
    </source>
</reference>
<dbReference type="PANTHER" id="PTHR23354">
    <property type="entry name" value="NUCLEOLAR PROTEIN 7/ESTROGEN RECEPTOR COACTIVATOR-RELATED"/>
    <property type="match status" value="1"/>
</dbReference>
<feature type="compositionally biased region" description="Polar residues" evidence="1">
    <location>
        <begin position="12"/>
        <end position="24"/>
    </location>
</feature>
<sequence>MGNHHGHGVKSGHTTPSSGASSHNGSRKSISKSTSGNDIQERPSQLLPTEKLAKILTDKAQKEEGKNGVTLKVFTRYLFPRYPILAENLFNYFHTNSKSKNSYIGTSAFKQQCENYLAILDDEVIRDTLVKMWSSTSEDSSSDVMTPESMTSLLMCAYHISMDHYSEGPQMCLSSNKTLKAVVDSCFHTKKSLSSQFVSHWIETNTPRLLFPLHRYAVHSLATSWRTLEESEPTLAAGISRESVAYPGLELATPVLDQQNPFPQAKHHPHMLTMSMSWLLAGALPPLYSRPQKAHSPNSSGVGLASQSFLSKLLCAIPSHWTILYDSDENGLGSNRFLHHVLSYKGPTLIVIRVQNGQKFCIASPNEWRESHHYWGGEECAVFQLLPNVRGYPHGLRVGKDPRTPILSIDGGFEKIEWQKIPYYLECIEVWGCGDPISRERQLEVKKWEVKEAERQRCVKLSADDWLDHPDRYLLELAGRPQYSQNQT</sequence>
<feature type="compositionally biased region" description="Basic residues" evidence="1">
    <location>
        <begin position="1"/>
        <end position="10"/>
    </location>
</feature>
<evidence type="ECO:0000313" key="4">
    <source>
        <dbReference type="Proteomes" id="UP001162156"/>
    </source>
</evidence>